<keyword evidence="4 7" id="KW-0238">DNA-binding</keyword>
<gene>
    <name evidence="10" type="ORF">DLM_1326</name>
</gene>
<feature type="domain" description="OmpR/PhoB-type" evidence="9">
    <location>
        <begin position="113"/>
        <end position="214"/>
    </location>
</feature>
<dbReference type="SUPFAM" id="SSF52172">
    <property type="entry name" value="CheY-like"/>
    <property type="match status" value="1"/>
</dbReference>
<name>A0A3G9GAL9_9NEIS</name>
<dbReference type="Pfam" id="PF00072">
    <property type="entry name" value="Response_reg"/>
    <property type="match status" value="1"/>
</dbReference>
<dbReference type="InterPro" id="IPR036388">
    <property type="entry name" value="WH-like_DNA-bd_sf"/>
</dbReference>
<dbReference type="InterPro" id="IPR039420">
    <property type="entry name" value="WalR-like"/>
</dbReference>
<dbReference type="Proteomes" id="UP000198290">
    <property type="component" value="Chromosome"/>
</dbReference>
<accession>A0A3G9GAL9</accession>
<dbReference type="SMART" id="SM00448">
    <property type="entry name" value="REC"/>
    <property type="match status" value="1"/>
</dbReference>
<dbReference type="InterPro" id="IPR001867">
    <property type="entry name" value="OmpR/PhoB-type_DNA-bd"/>
</dbReference>
<reference evidence="11" key="1">
    <citation type="journal article" date="2017" name="Biotechnol. Biofuels">
        <title>Evaluation of environmental bacterial communities as a factor affecting the growth of duckweed Lemna minor.</title>
        <authorList>
            <person name="Ishizawa H."/>
            <person name="Kuroda M."/>
            <person name="Morikawa M."/>
            <person name="Ike M."/>
        </authorList>
    </citation>
    <scope>NUCLEOTIDE SEQUENCE [LARGE SCALE GENOMIC DNA]</scope>
    <source>
        <strain evidence="11">H3</strain>
    </source>
</reference>
<dbReference type="Pfam" id="PF00486">
    <property type="entry name" value="Trans_reg_C"/>
    <property type="match status" value="1"/>
</dbReference>
<evidence type="ECO:0000256" key="1">
    <source>
        <dbReference type="ARBA" id="ARBA00022553"/>
    </source>
</evidence>
<keyword evidence="2" id="KW-0902">Two-component regulatory system</keyword>
<dbReference type="EMBL" id="AP018823">
    <property type="protein sequence ID" value="BBF84950.1"/>
    <property type="molecule type" value="Genomic_DNA"/>
</dbReference>
<evidence type="ECO:0000313" key="11">
    <source>
        <dbReference type="Proteomes" id="UP000198290"/>
    </source>
</evidence>
<dbReference type="GO" id="GO:0000976">
    <property type="term" value="F:transcription cis-regulatory region binding"/>
    <property type="evidence" value="ECO:0007669"/>
    <property type="project" value="TreeGrafter"/>
</dbReference>
<evidence type="ECO:0000256" key="6">
    <source>
        <dbReference type="PROSITE-ProRule" id="PRU00169"/>
    </source>
</evidence>
<proteinExistence type="predicted"/>
<dbReference type="PROSITE" id="PS50110">
    <property type="entry name" value="RESPONSE_REGULATORY"/>
    <property type="match status" value="1"/>
</dbReference>
<dbReference type="InterPro" id="IPR011006">
    <property type="entry name" value="CheY-like_superfamily"/>
</dbReference>
<dbReference type="Gene3D" id="6.10.250.690">
    <property type="match status" value="1"/>
</dbReference>
<feature type="domain" description="Response regulatory" evidence="8">
    <location>
        <begin position="3"/>
        <end position="115"/>
    </location>
</feature>
<dbReference type="GO" id="GO:0006355">
    <property type="term" value="P:regulation of DNA-templated transcription"/>
    <property type="evidence" value="ECO:0007669"/>
    <property type="project" value="InterPro"/>
</dbReference>
<dbReference type="SUPFAM" id="SSF46894">
    <property type="entry name" value="C-terminal effector domain of the bipartite response regulators"/>
    <property type="match status" value="1"/>
</dbReference>
<keyword evidence="11" id="KW-1185">Reference proteome</keyword>
<dbReference type="InterPro" id="IPR016032">
    <property type="entry name" value="Sig_transdc_resp-reg_C-effctor"/>
</dbReference>
<dbReference type="GO" id="GO:0005829">
    <property type="term" value="C:cytosol"/>
    <property type="evidence" value="ECO:0007669"/>
    <property type="project" value="TreeGrafter"/>
</dbReference>
<evidence type="ECO:0000259" key="8">
    <source>
        <dbReference type="PROSITE" id="PS50110"/>
    </source>
</evidence>
<evidence type="ECO:0000259" key="9">
    <source>
        <dbReference type="PROSITE" id="PS51755"/>
    </source>
</evidence>
<keyword evidence="5" id="KW-0804">Transcription</keyword>
<keyword evidence="1 6" id="KW-0597">Phosphoprotein</keyword>
<protein>
    <submittedName>
        <fullName evidence="10">Two-component system response regulator QseB</fullName>
    </submittedName>
</protein>
<evidence type="ECO:0000256" key="3">
    <source>
        <dbReference type="ARBA" id="ARBA00023015"/>
    </source>
</evidence>
<evidence type="ECO:0000256" key="4">
    <source>
        <dbReference type="ARBA" id="ARBA00023125"/>
    </source>
</evidence>
<dbReference type="AlphaFoldDB" id="A0A3G9GAL9"/>
<evidence type="ECO:0000313" key="10">
    <source>
        <dbReference type="EMBL" id="BBF84950.1"/>
    </source>
</evidence>
<dbReference type="PANTHER" id="PTHR48111:SF1">
    <property type="entry name" value="TWO-COMPONENT RESPONSE REGULATOR ORR33"/>
    <property type="match status" value="1"/>
</dbReference>
<dbReference type="GO" id="GO:0032993">
    <property type="term" value="C:protein-DNA complex"/>
    <property type="evidence" value="ECO:0007669"/>
    <property type="project" value="TreeGrafter"/>
</dbReference>
<organism evidence="10 11">
    <name type="scientific">Aquitalea magnusonii</name>
    <dbReference type="NCBI Taxonomy" id="332411"/>
    <lineage>
        <taxon>Bacteria</taxon>
        <taxon>Pseudomonadati</taxon>
        <taxon>Pseudomonadota</taxon>
        <taxon>Betaproteobacteria</taxon>
        <taxon>Neisseriales</taxon>
        <taxon>Chromobacteriaceae</taxon>
        <taxon>Aquitalea</taxon>
    </lineage>
</organism>
<feature type="DNA-binding region" description="OmpR/PhoB-type" evidence="7">
    <location>
        <begin position="113"/>
        <end position="214"/>
    </location>
</feature>
<evidence type="ECO:0000256" key="5">
    <source>
        <dbReference type="ARBA" id="ARBA00023163"/>
    </source>
</evidence>
<dbReference type="PROSITE" id="PS51755">
    <property type="entry name" value="OMPR_PHOB"/>
    <property type="match status" value="1"/>
</dbReference>
<dbReference type="SMART" id="SM00862">
    <property type="entry name" value="Trans_reg_C"/>
    <property type="match status" value="1"/>
</dbReference>
<evidence type="ECO:0000256" key="7">
    <source>
        <dbReference type="PROSITE-ProRule" id="PRU01091"/>
    </source>
</evidence>
<dbReference type="PANTHER" id="PTHR48111">
    <property type="entry name" value="REGULATOR OF RPOS"/>
    <property type="match status" value="1"/>
</dbReference>
<dbReference type="Gene3D" id="3.40.50.2300">
    <property type="match status" value="1"/>
</dbReference>
<feature type="modified residue" description="4-aspartylphosphate" evidence="6">
    <location>
        <position position="50"/>
    </location>
</feature>
<dbReference type="Gene3D" id="1.10.10.10">
    <property type="entry name" value="Winged helix-like DNA-binding domain superfamily/Winged helix DNA-binding domain"/>
    <property type="match status" value="1"/>
</dbReference>
<dbReference type="GO" id="GO:0000156">
    <property type="term" value="F:phosphorelay response regulator activity"/>
    <property type="evidence" value="ECO:0007669"/>
    <property type="project" value="TreeGrafter"/>
</dbReference>
<reference evidence="10 11" key="2">
    <citation type="journal article" date="2017" name="Genome Announc.">
        <title>Draft genome sequence of Aquitalea magnusonii strain H3, a plant growth-promoting bacterium of duckweed Lemna minor.</title>
        <authorList>
            <person name="Ishizawa H."/>
            <person name="Kuroda M."/>
            <person name="Ike M."/>
        </authorList>
    </citation>
    <scope>NUCLEOTIDE SEQUENCE [LARGE SCALE GENOMIC DNA]</scope>
    <source>
        <strain evidence="10 11">H3</strain>
    </source>
</reference>
<sequence>MAKILLVEDETELREELTRFLLRSGHQILQAGSLAEFAQLQSNVDIAILDIGLPDGTGLDVAQLIRRNSPRTGIIMLTVRSSTQDMLSGLNGGADHYLVKPFHLLELEAIINALFRRIGGDWCLNLRTHQLLSPQGQHISLSQTERILFQQLSAAGLQILPRRDLVEALGYNWLEFDMRRLDTMISRLRKRWADETGTALPLKTEHGKGYSFLATMTVLQ</sequence>
<reference evidence="11" key="3">
    <citation type="journal article" date="2017" name="Plant Physiol. Biochem.">
        <title>Differential oxidative and antioxidative response of duckweed Lemna minor toward plant growth promoting/inhibiting bacteria.</title>
        <authorList>
            <person name="Ishizawa H."/>
            <person name="Kuroda M."/>
            <person name="Morikawa M."/>
            <person name="Ike M."/>
        </authorList>
    </citation>
    <scope>NUCLEOTIDE SEQUENCE [LARGE SCALE GENOMIC DNA]</scope>
    <source>
        <strain evidence="11">H3</strain>
    </source>
</reference>
<keyword evidence="3" id="KW-0805">Transcription regulation</keyword>
<evidence type="ECO:0000256" key="2">
    <source>
        <dbReference type="ARBA" id="ARBA00023012"/>
    </source>
</evidence>
<dbReference type="InterPro" id="IPR001789">
    <property type="entry name" value="Sig_transdc_resp-reg_receiver"/>
</dbReference>
<dbReference type="RefSeq" id="WP_231960116.1">
    <property type="nucleotide sequence ID" value="NZ_AP018823.1"/>
</dbReference>
<dbReference type="KEGG" id="amah:DLM_1326"/>